<evidence type="ECO:0000313" key="1">
    <source>
        <dbReference type="EMBL" id="RKR75515.1"/>
    </source>
</evidence>
<dbReference type="EMBL" id="RBKS01000001">
    <property type="protein sequence ID" value="RKR75515.1"/>
    <property type="molecule type" value="Genomic_DNA"/>
</dbReference>
<dbReference type="RefSeq" id="WP_121370303.1">
    <property type="nucleotide sequence ID" value="NZ_RBKS01000001.1"/>
</dbReference>
<dbReference type="OrthoDB" id="3267972at2"/>
<dbReference type="AlphaFoldDB" id="A0A495IK86"/>
<sequence length="81" mass="8593">MASLDDVTGKAKEGLDDVTSKAKEFLNDNKVQDALKSDKVEEVSDSILNAVAGAADKITGGKFHDKIEEARDAADKKIGSE</sequence>
<keyword evidence="2" id="KW-1185">Reference proteome</keyword>
<accession>A0A495IK86</accession>
<comment type="caution">
    <text evidence="1">The sequence shown here is derived from an EMBL/GenBank/DDBJ whole genome shotgun (WGS) entry which is preliminary data.</text>
</comment>
<evidence type="ECO:0000313" key="2">
    <source>
        <dbReference type="Proteomes" id="UP000280008"/>
    </source>
</evidence>
<proteinExistence type="predicted"/>
<reference evidence="1 2" key="1">
    <citation type="submission" date="2018-10" db="EMBL/GenBank/DDBJ databases">
        <title>Sequencing the genomes of 1000 actinobacteria strains.</title>
        <authorList>
            <person name="Klenk H.-P."/>
        </authorList>
    </citation>
    <scope>NUCLEOTIDE SEQUENCE [LARGE SCALE GENOMIC DNA]</scope>
    <source>
        <strain evidence="1 2">DSM 17894</strain>
    </source>
</reference>
<gene>
    <name evidence="1" type="ORF">C8E83_2663</name>
</gene>
<dbReference type="Proteomes" id="UP000280008">
    <property type="component" value="Unassembled WGS sequence"/>
</dbReference>
<protein>
    <submittedName>
        <fullName evidence="1">Antitoxin protein of toxin-antitoxin system</fullName>
    </submittedName>
</protein>
<organism evidence="1 2">
    <name type="scientific">Frondihabitans australicus</name>
    <dbReference type="NCBI Taxonomy" id="386892"/>
    <lineage>
        <taxon>Bacteria</taxon>
        <taxon>Bacillati</taxon>
        <taxon>Actinomycetota</taxon>
        <taxon>Actinomycetes</taxon>
        <taxon>Micrococcales</taxon>
        <taxon>Microbacteriaceae</taxon>
        <taxon>Frondihabitans</taxon>
    </lineage>
</organism>
<name>A0A495IK86_9MICO</name>